<proteinExistence type="inferred from homology"/>
<evidence type="ECO:0000256" key="3">
    <source>
        <dbReference type="ARBA" id="ARBA00023172"/>
    </source>
</evidence>
<evidence type="ECO:0000313" key="6">
    <source>
        <dbReference type="Proteomes" id="UP000283762"/>
    </source>
</evidence>
<dbReference type="InterPro" id="IPR050090">
    <property type="entry name" value="Tyrosine_recombinase_XerCD"/>
</dbReference>
<evidence type="ECO:0000313" key="5">
    <source>
        <dbReference type="EMBL" id="RHF72806.1"/>
    </source>
</evidence>
<sequence>MATFKVLLHASNKRKNGTYPVSLRIIKNLKVKYISLGLYARREEWDDDCERFKCDKRVCPNYKEYNARILQLLARAQTVERDFEYDKIDWTLNQFEDAFLYKSKQGKFLDFVHLRITEMKDTGHIGNAKVWERVVYNLRLFDKRLSARYFQEIDLKYVNGYNQFMEKRGWCGNTRKHELKTLRAMLNKAISLKECSPTTYPFGKGGFCISALEEETRKRYLPQEYLSSLMNCKFDNKPREVARRLFLFSYFCYGMSFIDMANLKKENIKMEGGVEHIVYKRHKTEHSKNAKFIRIPVTDELRNLLSWFKENTVLIGDCLLPLVSKDYNGEQLYDHLRRRLARYNDRLKEIGEELGFTEKLTSYVSRHSMAMTLQADGVSREMISQVMGHKDLETTNTYLDSFGDAEIERVTIGALYKNRVSL</sequence>
<comment type="similarity">
    <text evidence="1">Belongs to the 'phage' integrase family.</text>
</comment>
<dbReference type="Pfam" id="PF17293">
    <property type="entry name" value="Arm-DNA-bind_5"/>
    <property type="match status" value="1"/>
</dbReference>
<comment type="caution">
    <text evidence="5">The sequence shown here is derived from an EMBL/GenBank/DDBJ whole genome shotgun (WGS) entry which is preliminary data.</text>
</comment>
<feature type="domain" description="Tyr recombinase" evidence="4">
    <location>
        <begin position="216"/>
        <end position="412"/>
    </location>
</feature>
<dbReference type="InterPro" id="IPR013762">
    <property type="entry name" value="Integrase-like_cat_sf"/>
</dbReference>
<organism evidence="5 6">
    <name type="scientific">Bacteroides stercoris</name>
    <dbReference type="NCBI Taxonomy" id="46506"/>
    <lineage>
        <taxon>Bacteria</taxon>
        <taxon>Pseudomonadati</taxon>
        <taxon>Bacteroidota</taxon>
        <taxon>Bacteroidia</taxon>
        <taxon>Bacteroidales</taxon>
        <taxon>Bacteroidaceae</taxon>
        <taxon>Bacteroides</taxon>
    </lineage>
</organism>
<dbReference type="InterPro" id="IPR025269">
    <property type="entry name" value="SAM-like_dom"/>
</dbReference>
<dbReference type="SUPFAM" id="SSF56349">
    <property type="entry name" value="DNA breaking-rejoining enzymes"/>
    <property type="match status" value="1"/>
</dbReference>
<name>A0A414PWD2_BACSE</name>
<reference evidence="5 6" key="1">
    <citation type="submission" date="2018-08" db="EMBL/GenBank/DDBJ databases">
        <title>A genome reference for cultivated species of the human gut microbiota.</title>
        <authorList>
            <person name="Zou Y."/>
            <person name="Xue W."/>
            <person name="Luo G."/>
        </authorList>
    </citation>
    <scope>NUCLEOTIDE SEQUENCE [LARGE SCALE GENOMIC DNA]</scope>
    <source>
        <strain evidence="5 6">AM25-16</strain>
    </source>
</reference>
<dbReference type="Gene3D" id="1.10.150.130">
    <property type="match status" value="1"/>
</dbReference>
<evidence type="ECO:0000256" key="1">
    <source>
        <dbReference type="ARBA" id="ARBA00008857"/>
    </source>
</evidence>
<dbReference type="AlphaFoldDB" id="A0A414PWD2"/>
<dbReference type="PANTHER" id="PTHR30349">
    <property type="entry name" value="PHAGE INTEGRASE-RELATED"/>
    <property type="match status" value="1"/>
</dbReference>
<dbReference type="InterPro" id="IPR002104">
    <property type="entry name" value="Integrase_catalytic"/>
</dbReference>
<evidence type="ECO:0000256" key="2">
    <source>
        <dbReference type="ARBA" id="ARBA00023125"/>
    </source>
</evidence>
<dbReference type="GO" id="GO:0003677">
    <property type="term" value="F:DNA binding"/>
    <property type="evidence" value="ECO:0007669"/>
    <property type="project" value="UniProtKB-KW"/>
</dbReference>
<dbReference type="Pfam" id="PF13102">
    <property type="entry name" value="Phage_int_SAM_5"/>
    <property type="match status" value="1"/>
</dbReference>
<dbReference type="InterPro" id="IPR010998">
    <property type="entry name" value="Integrase_recombinase_N"/>
</dbReference>
<dbReference type="Gene3D" id="1.10.443.10">
    <property type="entry name" value="Intergrase catalytic core"/>
    <property type="match status" value="1"/>
</dbReference>
<keyword evidence="2" id="KW-0238">DNA-binding</keyword>
<gene>
    <name evidence="5" type="ORF">DW668_13040</name>
</gene>
<dbReference type="RefSeq" id="WP_118207378.1">
    <property type="nucleotide sequence ID" value="NZ_CAXVLE010000050.1"/>
</dbReference>
<accession>A0A414PWD2</accession>
<dbReference type="Pfam" id="PF00589">
    <property type="entry name" value="Phage_integrase"/>
    <property type="match status" value="1"/>
</dbReference>
<dbReference type="PANTHER" id="PTHR30349:SF64">
    <property type="entry name" value="PROPHAGE INTEGRASE INTD-RELATED"/>
    <property type="match status" value="1"/>
</dbReference>
<dbReference type="CDD" id="cd01185">
    <property type="entry name" value="INTN1_C_like"/>
    <property type="match status" value="1"/>
</dbReference>
<protein>
    <submittedName>
        <fullName evidence="5">Site-specific integrase</fullName>
    </submittedName>
</protein>
<dbReference type="PROSITE" id="PS51898">
    <property type="entry name" value="TYR_RECOMBINASE"/>
    <property type="match status" value="1"/>
</dbReference>
<dbReference type="GO" id="GO:0006310">
    <property type="term" value="P:DNA recombination"/>
    <property type="evidence" value="ECO:0007669"/>
    <property type="project" value="UniProtKB-KW"/>
</dbReference>
<dbReference type="Proteomes" id="UP000283762">
    <property type="component" value="Unassembled WGS sequence"/>
</dbReference>
<evidence type="ECO:0000259" key="4">
    <source>
        <dbReference type="PROSITE" id="PS51898"/>
    </source>
</evidence>
<keyword evidence="3" id="KW-0233">DNA recombination</keyword>
<dbReference type="InterPro" id="IPR035386">
    <property type="entry name" value="Arm-DNA-bind_5"/>
</dbReference>
<dbReference type="InterPro" id="IPR011010">
    <property type="entry name" value="DNA_brk_join_enz"/>
</dbReference>
<dbReference type="GO" id="GO:0015074">
    <property type="term" value="P:DNA integration"/>
    <property type="evidence" value="ECO:0007669"/>
    <property type="project" value="InterPro"/>
</dbReference>
<dbReference type="EMBL" id="QRHJ01000040">
    <property type="protein sequence ID" value="RHF72806.1"/>
    <property type="molecule type" value="Genomic_DNA"/>
</dbReference>